<dbReference type="PANTHER" id="PTHR46599:SF3">
    <property type="entry name" value="PIGGYBAC TRANSPOSABLE ELEMENT-DERIVED PROTEIN 4"/>
    <property type="match status" value="1"/>
</dbReference>
<gene>
    <name evidence="2" type="ORF">PARMNEM_LOCUS4937</name>
</gene>
<dbReference type="Pfam" id="PF13843">
    <property type="entry name" value="DDE_Tnp_1_7"/>
    <property type="match status" value="1"/>
</dbReference>
<organism evidence="2 3">
    <name type="scientific">Parnassius mnemosyne</name>
    <name type="common">clouded apollo</name>
    <dbReference type="NCBI Taxonomy" id="213953"/>
    <lineage>
        <taxon>Eukaryota</taxon>
        <taxon>Metazoa</taxon>
        <taxon>Ecdysozoa</taxon>
        <taxon>Arthropoda</taxon>
        <taxon>Hexapoda</taxon>
        <taxon>Insecta</taxon>
        <taxon>Pterygota</taxon>
        <taxon>Neoptera</taxon>
        <taxon>Endopterygota</taxon>
        <taxon>Lepidoptera</taxon>
        <taxon>Glossata</taxon>
        <taxon>Ditrysia</taxon>
        <taxon>Papilionoidea</taxon>
        <taxon>Papilionidae</taxon>
        <taxon>Parnassiinae</taxon>
        <taxon>Parnassini</taxon>
        <taxon>Parnassius</taxon>
        <taxon>Driopa</taxon>
    </lineage>
</organism>
<proteinExistence type="predicted"/>
<dbReference type="PANTHER" id="PTHR46599">
    <property type="entry name" value="PIGGYBAC TRANSPOSABLE ELEMENT-DERIVED PROTEIN 4"/>
    <property type="match status" value="1"/>
</dbReference>
<evidence type="ECO:0000313" key="3">
    <source>
        <dbReference type="Proteomes" id="UP001314205"/>
    </source>
</evidence>
<dbReference type="AlphaFoldDB" id="A0AAV1KM74"/>
<sequence>MGGVDRKDQMLAMFPLERKRTKVWYKKLFRRLLNVSILNAYIIYKSQQSMNHRSFRKTLVVQLLSNHTTSQPRTLAHITHSGTDINTQGFVHYPQQYVVTEKANKGNRYRRNCAECGKRVTTYCKGCNKPLCVFSCFKPYHTKLYRNTAQ</sequence>
<comment type="caution">
    <text evidence="2">The sequence shown here is derived from an EMBL/GenBank/DDBJ whole genome shotgun (WGS) entry which is preliminary data.</text>
</comment>
<dbReference type="InterPro" id="IPR029526">
    <property type="entry name" value="PGBD"/>
</dbReference>
<reference evidence="2 3" key="1">
    <citation type="submission" date="2023-11" db="EMBL/GenBank/DDBJ databases">
        <authorList>
            <person name="Hedman E."/>
            <person name="Englund M."/>
            <person name="Stromberg M."/>
            <person name="Nyberg Akerstrom W."/>
            <person name="Nylinder S."/>
            <person name="Jareborg N."/>
            <person name="Kallberg Y."/>
            <person name="Kronander E."/>
        </authorList>
    </citation>
    <scope>NUCLEOTIDE SEQUENCE [LARGE SCALE GENOMIC DNA]</scope>
</reference>
<evidence type="ECO:0000259" key="1">
    <source>
        <dbReference type="Pfam" id="PF13843"/>
    </source>
</evidence>
<dbReference type="EMBL" id="CAVLGL010000057">
    <property type="protein sequence ID" value="CAK1583555.1"/>
    <property type="molecule type" value="Genomic_DNA"/>
</dbReference>
<evidence type="ECO:0000313" key="2">
    <source>
        <dbReference type="EMBL" id="CAK1583555.1"/>
    </source>
</evidence>
<feature type="domain" description="PiggyBac transposable element-derived protein" evidence="1">
    <location>
        <begin position="1"/>
        <end position="41"/>
    </location>
</feature>
<dbReference type="Proteomes" id="UP001314205">
    <property type="component" value="Unassembled WGS sequence"/>
</dbReference>
<keyword evidence="3" id="KW-1185">Reference proteome</keyword>
<protein>
    <recommendedName>
        <fullName evidence="1">PiggyBac transposable element-derived protein domain-containing protein</fullName>
    </recommendedName>
</protein>
<name>A0AAV1KM74_9NEOP</name>
<accession>A0AAV1KM74</accession>
<dbReference type="CDD" id="cd19757">
    <property type="entry name" value="Bbox1"/>
    <property type="match status" value="1"/>
</dbReference>